<reference evidence="2" key="2">
    <citation type="submission" date="2025-08" db="UniProtKB">
        <authorList>
            <consortium name="Ensembl"/>
        </authorList>
    </citation>
    <scope>IDENTIFICATION</scope>
</reference>
<protein>
    <submittedName>
        <fullName evidence="2">Uncharacterized protein</fullName>
    </submittedName>
</protein>
<reference evidence="2" key="3">
    <citation type="submission" date="2025-09" db="UniProtKB">
        <authorList>
            <consortium name="Ensembl"/>
        </authorList>
    </citation>
    <scope>IDENTIFICATION</scope>
</reference>
<evidence type="ECO:0000313" key="2">
    <source>
        <dbReference type="Ensembl" id="ENSMFAP00000055143.1"/>
    </source>
</evidence>
<dbReference type="PANTHER" id="PTHR46254">
    <property type="entry name" value="PROTEIN GVQW1-RELATED"/>
    <property type="match status" value="1"/>
</dbReference>
<reference evidence="2 3" key="1">
    <citation type="submission" date="2013-03" db="EMBL/GenBank/DDBJ databases">
        <authorList>
            <person name="Warren W."/>
            <person name="Wilson R.K."/>
        </authorList>
    </citation>
    <scope>NUCLEOTIDE SEQUENCE</scope>
</reference>
<organism evidence="2 3">
    <name type="scientific">Macaca fascicularis</name>
    <name type="common">Crab-eating macaque</name>
    <name type="synonym">Cynomolgus monkey</name>
    <dbReference type="NCBI Taxonomy" id="9541"/>
    <lineage>
        <taxon>Eukaryota</taxon>
        <taxon>Metazoa</taxon>
        <taxon>Chordata</taxon>
        <taxon>Craniata</taxon>
        <taxon>Vertebrata</taxon>
        <taxon>Euteleostomi</taxon>
        <taxon>Mammalia</taxon>
        <taxon>Eutheria</taxon>
        <taxon>Euarchontoglires</taxon>
        <taxon>Primates</taxon>
        <taxon>Haplorrhini</taxon>
        <taxon>Catarrhini</taxon>
        <taxon>Cercopithecidae</taxon>
        <taxon>Cercopithecinae</taxon>
        <taxon>Macaca</taxon>
    </lineage>
</organism>
<evidence type="ECO:0000256" key="1">
    <source>
        <dbReference type="SAM" id="MobiDB-lite"/>
    </source>
</evidence>
<dbReference type="PANTHER" id="PTHR46254:SF3">
    <property type="entry name" value="SECRETED PROTEIN"/>
    <property type="match status" value="1"/>
</dbReference>
<dbReference type="PRINTS" id="PR02045">
    <property type="entry name" value="F138DOMAIN"/>
</dbReference>
<accession>A0A7N9CXD2</accession>
<keyword evidence="3" id="KW-1185">Reference proteome</keyword>
<sequence length="109" mass="11815">MQGRGRFCFRFCFETGSCSVAQAGVQWRDHGSLQPWPSWLKRSSSLSLLSSWDYSQVSPCPANLKKFFVEAGSDYVAQVVLTLLSSGDPPTSASRSAGIIGVSHLSQPS</sequence>
<dbReference type="Ensembl" id="ENSMFAT00000100165.1">
    <property type="protein sequence ID" value="ENSMFAP00000055143.1"/>
    <property type="gene ID" value="ENSMFAG00000053377.1"/>
</dbReference>
<proteinExistence type="predicted"/>
<evidence type="ECO:0000313" key="3">
    <source>
        <dbReference type="Proteomes" id="UP000233100"/>
    </source>
</evidence>
<dbReference type="GeneTree" id="ENSGT00940000161627"/>
<feature type="region of interest" description="Disordered" evidence="1">
    <location>
        <begin position="87"/>
        <end position="109"/>
    </location>
</feature>
<name>A0A7N9CXD2_MACFA</name>
<dbReference type="AlphaFoldDB" id="A0A7N9CXD2"/>
<dbReference type="Proteomes" id="UP000233100">
    <property type="component" value="Chromosome 12"/>
</dbReference>